<dbReference type="EMBL" id="CP019434">
    <property type="protein sequence ID" value="APZ41953.1"/>
    <property type="molecule type" value="Genomic_DNA"/>
</dbReference>
<keyword evidence="7" id="KW-0472">Membrane</keyword>
<proteinExistence type="inferred from homology"/>
<evidence type="ECO:0000256" key="5">
    <source>
        <dbReference type="ARBA" id="ARBA00022692"/>
    </source>
</evidence>
<evidence type="ECO:0000256" key="3">
    <source>
        <dbReference type="ARBA" id="ARBA00022448"/>
    </source>
</evidence>
<feature type="domain" description="EamA" evidence="8">
    <location>
        <begin position="185"/>
        <end position="316"/>
    </location>
</feature>
<protein>
    <recommendedName>
        <fullName evidence="8">EamA domain-containing protein</fullName>
    </recommendedName>
</protein>
<dbReference type="PANTHER" id="PTHR22911">
    <property type="entry name" value="ACYL-MALONYL CONDENSING ENZYME-RELATED"/>
    <property type="match status" value="1"/>
</dbReference>
<organism evidence="9 10">
    <name type="scientific">Acidihalobacter ferrooxydans</name>
    <dbReference type="NCBI Taxonomy" id="1765967"/>
    <lineage>
        <taxon>Bacteria</taxon>
        <taxon>Pseudomonadati</taxon>
        <taxon>Pseudomonadota</taxon>
        <taxon>Gammaproteobacteria</taxon>
        <taxon>Chromatiales</taxon>
        <taxon>Ectothiorhodospiraceae</taxon>
        <taxon>Acidihalobacter</taxon>
    </lineage>
</organism>
<feature type="domain" description="EamA" evidence="8">
    <location>
        <begin position="38"/>
        <end position="173"/>
    </location>
</feature>
<dbReference type="AlphaFoldDB" id="A0A1P8UDQ0"/>
<reference evidence="9 10" key="1">
    <citation type="submission" date="2017-01" db="EMBL/GenBank/DDBJ databases">
        <title>Draft sequence of Acidihalobacter ferrooxidans strain DSM 14175 (strain V8).</title>
        <authorList>
            <person name="Khaleque H.N."/>
            <person name="Ramsay J.P."/>
            <person name="Murphy R.J.T."/>
            <person name="Kaksonen A.H."/>
            <person name="Boxall N.J."/>
            <person name="Watkin E.L.J."/>
        </authorList>
    </citation>
    <scope>NUCLEOTIDE SEQUENCE [LARGE SCALE GENOMIC DNA]</scope>
    <source>
        <strain evidence="9 10">V8</strain>
    </source>
</reference>
<comment type="similarity">
    <text evidence="2">Belongs to the EamA transporter family.</text>
</comment>
<gene>
    <name evidence="9" type="ORF">BW247_01605</name>
</gene>
<keyword evidence="4" id="KW-1003">Cell membrane</keyword>
<keyword evidence="5" id="KW-0812">Transmembrane</keyword>
<evidence type="ECO:0000256" key="6">
    <source>
        <dbReference type="ARBA" id="ARBA00022989"/>
    </source>
</evidence>
<dbReference type="InterPro" id="IPR037185">
    <property type="entry name" value="EmrE-like"/>
</dbReference>
<evidence type="ECO:0000313" key="9">
    <source>
        <dbReference type="EMBL" id="APZ41953.1"/>
    </source>
</evidence>
<dbReference type="InterPro" id="IPR000620">
    <property type="entry name" value="EamA_dom"/>
</dbReference>
<keyword evidence="10" id="KW-1185">Reference proteome</keyword>
<dbReference type="PANTHER" id="PTHR22911:SF137">
    <property type="entry name" value="SOLUTE CARRIER FAMILY 35 MEMBER G2-RELATED"/>
    <property type="match status" value="1"/>
</dbReference>
<comment type="subcellular location">
    <subcellularLocation>
        <location evidence="1">Cell membrane</location>
        <topology evidence="1">Multi-pass membrane protein</topology>
    </subcellularLocation>
</comment>
<dbReference type="KEGG" id="afy:BW247_01605"/>
<sequence length="347" mass="38074">MLRTLPAHPLSPPPIPGRGQGSAFPRNLFMPDSGNTRSGLLFGLTAYTLWGLFPLYFMLVDFASALEIVANRIIWSLLLCLLILATTRHLGDLRRILGNRRQLTYLLGAAALISVNWFGYVYAVNHNQVLQASLGYFINPLVTVLLAVIVLHERLRAIQWATIALALVGVLTIGIAYGHPPWISLMLAFSFGLYGLVKKFAGRQTGAVQSLAIETLLLAPVALLILLWLGSKGQTHFTSDGLTSMLLLASTGLATTAPLGSFAAAARRLPLSTLGMLQYLTPSMQFLIGVVVLHEPMSPLRWIGFALIWIALSLFSTDAIRAARRSRQDARREAERERLDKVSQEVH</sequence>
<dbReference type="NCBIfam" id="TIGR00688">
    <property type="entry name" value="rarD"/>
    <property type="match status" value="1"/>
</dbReference>
<evidence type="ECO:0000256" key="7">
    <source>
        <dbReference type="ARBA" id="ARBA00023136"/>
    </source>
</evidence>
<keyword evidence="3" id="KW-0813">Transport</keyword>
<dbReference type="GO" id="GO:0005886">
    <property type="term" value="C:plasma membrane"/>
    <property type="evidence" value="ECO:0007669"/>
    <property type="project" value="UniProtKB-SubCell"/>
</dbReference>
<dbReference type="InterPro" id="IPR004626">
    <property type="entry name" value="RarD"/>
</dbReference>
<dbReference type="SUPFAM" id="SSF103481">
    <property type="entry name" value="Multidrug resistance efflux transporter EmrE"/>
    <property type="match status" value="2"/>
</dbReference>
<dbReference type="Pfam" id="PF00892">
    <property type="entry name" value="EamA"/>
    <property type="match status" value="2"/>
</dbReference>
<evidence type="ECO:0000256" key="4">
    <source>
        <dbReference type="ARBA" id="ARBA00022475"/>
    </source>
</evidence>
<dbReference type="Gene3D" id="1.10.3730.20">
    <property type="match status" value="1"/>
</dbReference>
<evidence type="ECO:0000256" key="1">
    <source>
        <dbReference type="ARBA" id="ARBA00004651"/>
    </source>
</evidence>
<dbReference type="Proteomes" id="UP000243807">
    <property type="component" value="Chromosome"/>
</dbReference>
<name>A0A1P8UDQ0_9GAMM</name>
<evidence type="ECO:0000259" key="8">
    <source>
        <dbReference type="Pfam" id="PF00892"/>
    </source>
</evidence>
<accession>A0A1P8UDQ0</accession>
<keyword evidence="6" id="KW-1133">Transmembrane helix</keyword>
<evidence type="ECO:0000256" key="2">
    <source>
        <dbReference type="ARBA" id="ARBA00007362"/>
    </source>
</evidence>
<evidence type="ECO:0000313" key="10">
    <source>
        <dbReference type="Proteomes" id="UP000243807"/>
    </source>
</evidence>